<keyword evidence="5" id="KW-0342">GTP-binding</keyword>
<evidence type="ECO:0000256" key="6">
    <source>
        <dbReference type="ARBA" id="ARBA00023288"/>
    </source>
</evidence>
<dbReference type="AlphaFoldDB" id="A0A072TDA8"/>
<comment type="subcellular location">
    <subcellularLocation>
        <location evidence="8">Endomembrane system</location>
        <topology evidence="8">Lipid-anchor</topology>
        <orientation evidence="8">Cytoplasmic side</orientation>
    </subcellularLocation>
</comment>
<proteinExistence type="inferred from homology"/>
<keyword evidence="2" id="KW-0488">Methylation</keyword>
<accession>A0A072TDA8</accession>
<gene>
    <name evidence="9" type="ORF">MTR_1686s0010</name>
</gene>
<dbReference type="PROSITE" id="PS51419">
    <property type="entry name" value="RAB"/>
    <property type="match status" value="1"/>
</dbReference>
<dbReference type="GO" id="GO:0003924">
    <property type="term" value="F:GTPase activity"/>
    <property type="evidence" value="ECO:0007669"/>
    <property type="project" value="InterPro"/>
</dbReference>
<keyword evidence="4" id="KW-0653">Protein transport</keyword>
<sequence length="92" mass="10852">YVHKKFEKEYKGTIGADFFTKELKIGDQPVTLQIWDTAGRERFQSRGVSFYRGSDCCVLIYDINHMKSFDALKNWHAEFVEKVYYAISIFLI</sequence>
<keyword evidence="6" id="KW-0449">Lipoprotein</keyword>
<keyword evidence="3" id="KW-0547">Nucleotide-binding</keyword>
<dbReference type="PRINTS" id="PR00449">
    <property type="entry name" value="RASTRNSFRMNG"/>
</dbReference>
<evidence type="ECO:0000313" key="9">
    <source>
        <dbReference type="EMBL" id="KEH15231.1"/>
    </source>
</evidence>
<dbReference type="PANTHER" id="PTHR47981:SF2">
    <property type="entry name" value="RAS-RELATED PROTEIN RABG3B"/>
    <property type="match status" value="1"/>
</dbReference>
<dbReference type="EMBL" id="KL404410">
    <property type="protein sequence ID" value="KEH15231.1"/>
    <property type="molecule type" value="Genomic_DNA"/>
</dbReference>
<dbReference type="EnsemblPlants" id="KEH15231">
    <property type="protein sequence ID" value="KEH15231"/>
    <property type="gene ID" value="MTR_1686s0010"/>
</dbReference>
<dbReference type="SUPFAM" id="SSF52540">
    <property type="entry name" value="P-loop containing nucleoside triphosphate hydrolases"/>
    <property type="match status" value="1"/>
</dbReference>
<dbReference type="HOGENOM" id="CLU_041217_24_2_1"/>
<dbReference type="PANTHER" id="PTHR47981">
    <property type="entry name" value="RAB FAMILY"/>
    <property type="match status" value="1"/>
</dbReference>
<keyword evidence="4" id="KW-0813">Transport</keyword>
<feature type="non-terminal residue" evidence="9">
    <location>
        <position position="92"/>
    </location>
</feature>
<dbReference type="GO" id="GO:0005525">
    <property type="term" value="F:GTP binding"/>
    <property type="evidence" value="ECO:0007669"/>
    <property type="project" value="UniProtKB-KW"/>
</dbReference>
<comment type="similarity">
    <text evidence="1">Belongs to the small GTPase superfamily. Rab family.</text>
</comment>
<reference evidence="10" key="3">
    <citation type="submission" date="2015-06" db="UniProtKB">
        <authorList>
            <consortium name="EnsemblPlants"/>
        </authorList>
    </citation>
    <scope>IDENTIFICATION</scope>
    <source>
        <strain evidence="10">cv. Jemalong A17</strain>
    </source>
</reference>
<dbReference type="Gene3D" id="3.40.50.300">
    <property type="entry name" value="P-loop containing nucleotide triphosphate hydrolases"/>
    <property type="match status" value="1"/>
</dbReference>
<feature type="non-terminal residue" evidence="9">
    <location>
        <position position="1"/>
    </location>
</feature>
<evidence type="ECO:0000256" key="3">
    <source>
        <dbReference type="ARBA" id="ARBA00022741"/>
    </source>
</evidence>
<evidence type="ECO:0000256" key="1">
    <source>
        <dbReference type="ARBA" id="ARBA00006270"/>
    </source>
</evidence>
<keyword evidence="7" id="KW-0636">Prenylation</keyword>
<organism evidence="9 11">
    <name type="scientific">Medicago truncatula</name>
    <name type="common">Barrel medic</name>
    <name type="synonym">Medicago tribuloides</name>
    <dbReference type="NCBI Taxonomy" id="3880"/>
    <lineage>
        <taxon>Eukaryota</taxon>
        <taxon>Viridiplantae</taxon>
        <taxon>Streptophyta</taxon>
        <taxon>Embryophyta</taxon>
        <taxon>Tracheophyta</taxon>
        <taxon>Spermatophyta</taxon>
        <taxon>Magnoliopsida</taxon>
        <taxon>eudicotyledons</taxon>
        <taxon>Gunneridae</taxon>
        <taxon>Pentapetalae</taxon>
        <taxon>rosids</taxon>
        <taxon>fabids</taxon>
        <taxon>Fabales</taxon>
        <taxon>Fabaceae</taxon>
        <taxon>Papilionoideae</taxon>
        <taxon>50 kb inversion clade</taxon>
        <taxon>NPAAA clade</taxon>
        <taxon>Hologalegina</taxon>
        <taxon>IRL clade</taxon>
        <taxon>Trifolieae</taxon>
        <taxon>Medicago</taxon>
    </lineage>
</organism>
<dbReference type="STRING" id="3880.A0A072TDA8"/>
<dbReference type="Proteomes" id="UP000002051">
    <property type="component" value="Unassembled WGS sequence"/>
</dbReference>
<dbReference type="InterPro" id="IPR001806">
    <property type="entry name" value="Small_GTPase"/>
</dbReference>
<dbReference type="InterPro" id="IPR027417">
    <property type="entry name" value="P-loop_NTPase"/>
</dbReference>
<dbReference type="Pfam" id="PF00071">
    <property type="entry name" value="Ras"/>
    <property type="match status" value="1"/>
</dbReference>
<evidence type="ECO:0000256" key="8">
    <source>
        <dbReference type="ARBA" id="ARBA00046278"/>
    </source>
</evidence>
<dbReference type="SMART" id="SM00175">
    <property type="entry name" value="RAB"/>
    <property type="match status" value="1"/>
</dbReference>
<dbReference type="GO" id="GO:0012505">
    <property type="term" value="C:endomembrane system"/>
    <property type="evidence" value="ECO:0007669"/>
    <property type="project" value="UniProtKB-SubCell"/>
</dbReference>
<reference evidence="9 11" key="2">
    <citation type="journal article" date="2014" name="BMC Genomics">
        <title>An improved genome release (version Mt4.0) for the model legume Medicago truncatula.</title>
        <authorList>
            <person name="Tang H."/>
            <person name="Krishnakumar V."/>
            <person name="Bidwell S."/>
            <person name="Rosen B."/>
            <person name="Chan A."/>
            <person name="Zhou S."/>
            <person name="Gentzbittel L."/>
            <person name="Childs K.L."/>
            <person name="Yandell M."/>
            <person name="Gundlach H."/>
            <person name="Mayer K.F."/>
            <person name="Schwartz D.C."/>
            <person name="Town C.D."/>
        </authorList>
    </citation>
    <scope>GENOME REANNOTATION</scope>
    <source>
        <strain evidence="9">A17</strain>
        <strain evidence="10 11">cv. Jemalong A17</strain>
    </source>
</reference>
<reference evidence="9 11" key="1">
    <citation type="journal article" date="2011" name="Nature">
        <title>The Medicago genome provides insight into the evolution of rhizobial symbioses.</title>
        <authorList>
            <person name="Young N.D."/>
            <person name="Debelle F."/>
            <person name="Oldroyd G.E."/>
            <person name="Geurts R."/>
            <person name="Cannon S.B."/>
            <person name="Udvardi M.K."/>
            <person name="Benedito V.A."/>
            <person name="Mayer K.F."/>
            <person name="Gouzy J."/>
            <person name="Schoof H."/>
            <person name="Van de Peer Y."/>
            <person name="Proost S."/>
            <person name="Cook D.R."/>
            <person name="Meyers B.C."/>
            <person name="Spannagl M."/>
            <person name="Cheung F."/>
            <person name="De Mita S."/>
            <person name="Krishnakumar V."/>
            <person name="Gundlach H."/>
            <person name="Zhou S."/>
            <person name="Mudge J."/>
            <person name="Bharti A.K."/>
            <person name="Murray J.D."/>
            <person name="Naoumkina M.A."/>
            <person name="Rosen B."/>
            <person name="Silverstein K.A."/>
            <person name="Tang H."/>
            <person name="Rombauts S."/>
            <person name="Zhao P.X."/>
            <person name="Zhou P."/>
            <person name="Barbe V."/>
            <person name="Bardou P."/>
            <person name="Bechner M."/>
            <person name="Bellec A."/>
            <person name="Berger A."/>
            <person name="Berges H."/>
            <person name="Bidwell S."/>
            <person name="Bisseling T."/>
            <person name="Choisne N."/>
            <person name="Couloux A."/>
            <person name="Denny R."/>
            <person name="Deshpande S."/>
            <person name="Dai X."/>
            <person name="Doyle J.J."/>
            <person name="Dudez A.M."/>
            <person name="Farmer A.D."/>
            <person name="Fouteau S."/>
            <person name="Franken C."/>
            <person name="Gibelin C."/>
            <person name="Gish J."/>
            <person name="Goldstein S."/>
            <person name="Gonzalez A.J."/>
            <person name="Green P.J."/>
            <person name="Hallab A."/>
            <person name="Hartog M."/>
            <person name="Hua A."/>
            <person name="Humphray S.J."/>
            <person name="Jeong D.H."/>
            <person name="Jing Y."/>
            <person name="Jocker A."/>
            <person name="Kenton S.M."/>
            <person name="Kim D.J."/>
            <person name="Klee K."/>
            <person name="Lai H."/>
            <person name="Lang C."/>
            <person name="Lin S."/>
            <person name="Macmil S.L."/>
            <person name="Magdelenat G."/>
            <person name="Matthews L."/>
            <person name="McCorrison J."/>
            <person name="Monaghan E.L."/>
            <person name="Mun J.H."/>
            <person name="Najar F.Z."/>
            <person name="Nicholson C."/>
            <person name="Noirot C."/>
            <person name="O'Bleness M."/>
            <person name="Paule C.R."/>
            <person name="Poulain J."/>
            <person name="Prion F."/>
            <person name="Qin B."/>
            <person name="Qu C."/>
            <person name="Retzel E.F."/>
            <person name="Riddle C."/>
            <person name="Sallet E."/>
            <person name="Samain S."/>
            <person name="Samson N."/>
            <person name="Sanders I."/>
            <person name="Saurat O."/>
            <person name="Scarpelli C."/>
            <person name="Schiex T."/>
            <person name="Segurens B."/>
            <person name="Severin A.J."/>
            <person name="Sherrier D.J."/>
            <person name="Shi R."/>
            <person name="Sims S."/>
            <person name="Singer S.R."/>
            <person name="Sinharoy S."/>
            <person name="Sterck L."/>
            <person name="Viollet A."/>
            <person name="Wang B.B."/>
            <person name="Wang K."/>
            <person name="Wang M."/>
            <person name="Wang X."/>
            <person name="Warfsmann J."/>
            <person name="Weissenbach J."/>
            <person name="White D.D."/>
            <person name="White J.D."/>
            <person name="Wiley G.B."/>
            <person name="Wincker P."/>
            <person name="Xing Y."/>
            <person name="Yang L."/>
            <person name="Yao Z."/>
            <person name="Ying F."/>
            <person name="Zhai J."/>
            <person name="Zhou L."/>
            <person name="Zuber A."/>
            <person name="Denarie J."/>
            <person name="Dixon R.A."/>
            <person name="May G.D."/>
            <person name="Schwartz D.C."/>
            <person name="Rogers J."/>
            <person name="Quetier F."/>
            <person name="Town C.D."/>
            <person name="Roe B.A."/>
        </authorList>
    </citation>
    <scope>NUCLEOTIDE SEQUENCE [LARGE SCALE GENOMIC DNA]</scope>
    <source>
        <strain evidence="9">A17</strain>
        <strain evidence="10 11">cv. Jemalong A17</strain>
    </source>
</reference>
<evidence type="ECO:0000313" key="11">
    <source>
        <dbReference type="Proteomes" id="UP000002051"/>
    </source>
</evidence>
<protein>
    <submittedName>
        <fullName evidence="9">Ras family small GTPase</fullName>
    </submittedName>
</protein>
<evidence type="ECO:0000256" key="4">
    <source>
        <dbReference type="ARBA" id="ARBA00022927"/>
    </source>
</evidence>
<evidence type="ECO:0000256" key="7">
    <source>
        <dbReference type="ARBA" id="ARBA00023289"/>
    </source>
</evidence>
<keyword evidence="11" id="KW-1185">Reference proteome</keyword>
<name>A0A072TDA8_MEDTR</name>
<evidence type="ECO:0000256" key="5">
    <source>
        <dbReference type="ARBA" id="ARBA00023134"/>
    </source>
</evidence>
<dbReference type="GO" id="GO:0015031">
    <property type="term" value="P:protein transport"/>
    <property type="evidence" value="ECO:0007669"/>
    <property type="project" value="UniProtKB-KW"/>
</dbReference>
<evidence type="ECO:0000313" key="10">
    <source>
        <dbReference type="EnsemblPlants" id="KEH15231"/>
    </source>
</evidence>
<dbReference type="GO" id="GO:0005774">
    <property type="term" value="C:vacuolar membrane"/>
    <property type="evidence" value="ECO:0000318"/>
    <property type="project" value="GO_Central"/>
</dbReference>
<evidence type="ECO:0000256" key="2">
    <source>
        <dbReference type="ARBA" id="ARBA00022481"/>
    </source>
</evidence>